<evidence type="ECO:0000259" key="1">
    <source>
        <dbReference type="SMART" id="SM01321"/>
    </source>
</evidence>
<dbReference type="EMBL" id="JAUEII010000020">
    <property type="protein sequence ID" value="MDN0049724.1"/>
    <property type="molecule type" value="Genomic_DNA"/>
</dbReference>
<proteinExistence type="predicted"/>
<name>A0ABT7X6P9_9BACE</name>
<comment type="caution">
    <text evidence="2">The sequence shown here is derived from an EMBL/GenBank/DDBJ whole genome shotgun (WGS) entry which is preliminary data.</text>
</comment>
<evidence type="ECO:0000313" key="2">
    <source>
        <dbReference type="EMBL" id="MDN0049724.1"/>
    </source>
</evidence>
<dbReference type="InterPro" id="IPR002686">
    <property type="entry name" value="Transposase_17"/>
</dbReference>
<dbReference type="InterPro" id="IPR052715">
    <property type="entry name" value="RAYT_transposase"/>
</dbReference>
<dbReference type="Proteomes" id="UP001167871">
    <property type="component" value="Unassembled WGS sequence"/>
</dbReference>
<reference evidence="2" key="1">
    <citation type="submission" date="2023-06" db="EMBL/GenBank/DDBJ databases">
        <authorList>
            <person name="Zeman M."/>
            <person name="Kubasova T."/>
            <person name="Jahodarova E."/>
            <person name="Nykrynova M."/>
            <person name="Rychlik I."/>
        </authorList>
    </citation>
    <scope>NUCLEOTIDE SEQUENCE</scope>
    <source>
        <strain evidence="2">84_SSukc20</strain>
    </source>
</reference>
<dbReference type="PANTHER" id="PTHR36966">
    <property type="entry name" value="REP-ASSOCIATED TYROSINE TRANSPOSASE"/>
    <property type="match status" value="1"/>
</dbReference>
<accession>A0ABT7X6P9</accession>
<dbReference type="RefSeq" id="WP_204429382.1">
    <property type="nucleotide sequence ID" value="NZ_JACJJF010000023.1"/>
</dbReference>
<evidence type="ECO:0000313" key="3">
    <source>
        <dbReference type="Proteomes" id="UP001167871"/>
    </source>
</evidence>
<sequence>MYDPNTHRRKSIRLPGYDYSTEGFYFITICTKDKKCIFGKIVDGEMILNEAGKIVKEEWLQTINIRKGEAKLHKYVIMPNHFHAIIEICRGVSHTPECINANNSGCNQGVCNTPLQSTSKTIGAIIRGYKGAVSRRIGYSVWQRNYYEHIIRNQHSYDEIEEYILNNTFLWEKDNLFIE</sequence>
<dbReference type="SUPFAM" id="SSF143422">
    <property type="entry name" value="Transposase IS200-like"/>
    <property type="match status" value="1"/>
</dbReference>
<dbReference type="Gene3D" id="3.30.70.1290">
    <property type="entry name" value="Transposase IS200-like"/>
    <property type="match status" value="1"/>
</dbReference>
<keyword evidence="3" id="KW-1185">Reference proteome</keyword>
<dbReference type="PANTHER" id="PTHR36966:SF1">
    <property type="entry name" value="REP-ASSOCIATED TYROSINE TRANSPOSASE"/>
    <property type="match status" value="1"/>
</dbReference>
<reference evidence="2" key="2">
    <citation type="submission" date="2024-05" db="EMBL/GenBank/DDBJ databases">
        <title>Identification and characterization of horizontal gene transfer across gut microbiota members of farm animals based on homology search.</title>
        <authorList>
            <person name="Schwarzerova J."/>
            <person name="Nykrynova M."/>
            <person name="Jureckova K."/>
            <person name="Cejkova D."/>
            <person name="Rychlik I."/>
        </authorList>
    </citation>
    <scope>NUCLEOTIDE SEQUENCE</scope>
    <source>
        <strain evidence="2">84_SSukc20</strain>
    </source>
</reference>
<gene>
    <name evidence="2" type="ORF">QVO10_10060</name>
</gene>
<dbReference type="SMART" id="SM01321">
    <property type="entry name" value="Y1_Tnp"/>
    <property type="match status" value="1"/>
</dbReference>
<organism evidence="2 3">
    <name type="scientific">Bacteroides gallinaceum</name>
    <dbReference type="NCBI Taxonomy" id="1462571"/>
    <lineage>
        <taxon>Bacteria</taxon>
        <taxon>Pseudomonadati</taxon>
        <taxon>Bacteroidota</taxon>
        <taxon>Bacteroidia</taxon>
        <taxon>Bacteroidales</taxon>
        <taxon>Bacteroidaceae</taxon>
        <taxon>Bacteroides</taxon>
    </lineage>
</organism>
<protein>
    <submittedName>
        <fullName evidence="2">Transposase</fullName>
    </submittedName>
</protein>
<feature type="domain" description="Transposase IS200-like" evidence="1">
    <location>
        <begin position="20"/>
        <end position="167"/>
    </location>
</feature>
<dbReference type="InterPro" id="IPR036515">
    <property type="entry name" value="Transposase_17_sf"/>
</dbReference>